<dbReference type="AlphaFoldDB" id="A0A645GVA9"/>
<feature type="region of interest" description="Disordered" evidence="1">
    <location>
        <begin position="112"/>
        <end position="140"/>
    </location>
</feature>
<gene>
    <name evidence="2" type="ORF">SDC9_178262</name>
</gene>
<evidence type="ECO:0000256" key="1">
    <source>
        <dbReference type="SAM" id="MobiDB-lite"/>
    </source>
</evidence>
<name>A0A645GVA9_9ZZZZ</name>
<accession>A0A645GVA9</accession>
<reference evidence="2" key="1">
    <citation type="submission" date="2019-08" db="EMBL/GenBank/DDBJ databases">
        <authorList>
            <person name="Kucharzyk K."/>
            <person name="Murdoch R.W."/>
            <person name="Higgins S."/>
            <person name="Loffler F."/>
        </authorList>
    </citation>
    <scope>NUCLEOTIDE SEQUENCE</scope>
</reference>
<evidence type="ECO:0000313" key="2">
    <source>
        <dbReference type="EMBL" id="MPN30791.1"/>
    </source>
</evidence>
<proteinExistence type="predicted"/>
<sequence>MNNVEQFEIEWRRLLIKKLQPLLTKLNKAADGDIQAVIDRQSEIRELYPTQEDAHEAFGQGWITEDEYRSIAEMLETETGTHATAARDELKSLINRYRREIKDFEFEALPEAEKQRIREQQEQHRQEHERRMKSWLEKQN</sequence>
<dbReference type="EMBL" id="VSSQ01082051">
    <property type="protein sequence ID" value="MPN30791.1"/>
    <property type="molecule type" value="Genomic_DNA"/>
</dbReference>
<comment type="caution">
    <text evidence="2">The sequence shown here is derived from an EMBL/GenBank/DDBJ whole genome shotgun (WGS) entry which is preliminary data.</text>
</comment>
<organism evidence="2">
    <name type="scientific">bioreactor metagenome</name>
    <dbReference type="NCBI Taxonomy" id="1076179"/>
    <lineage>
        <taxon>unclassified sequences</taxon>
        <taxon>metagenomes</taxon>
        <taxon>ecological metagenomes</taxon>
    </lineage>
</organism>
<protein>
    <submittedName>
        <fullName evidence="2">Uncharacterized protein</fullName>
    </submittedName>
</protein>